<evidence type="ECO:0000313" key="2">
    <source>
        <dbReference type="EMBL" id="OGM55150.1"/>
    </source>
</evidence>
<dbReference type="Proteomes" id="UP000178603">
    <property type="component" value="Unassembled WGS sequence"/>
</dbReference>
<dbReference type="InterPro" id="IPR043993">
    <property type="entry name" value="T4SS_pilin"/>
</dbReference>
<protein>
    <submittedName>
        <fullName evidence="2">Uncharacterized protein</fullName>
    </submittedName>
</protein>
<comment type="caution">
    <text evidence="2">The sequence shown here is derived from an EMBL/GenBank/DDBJ whole genome shotgun (WGS) entry which is preliminary data.</text>
</comment>
<keyword evidence="1" id="KW-1133">Transmembrane helix</keyword>
<keyword evidence="1" id="KW-0812">Transmembrane</keyword>
<evidence type="ECO:0000256" key="1">
    <source>
        <dbReference type="SAM" id="Phobius"/>
    </source>
</evidence>
<feature type="transmembrane region" description="Helical" evidence="1">
    <location>
        <begin position="74"/>
        <end position="94"/>
    </location>
</feature>
<dbReference type="Pfam" id="PF18895">
    <property type="entry name" value="T4SS_pilin"/>
    <property type="match status" value="1"/>
</dbReference>
<reference evidence="2 3" key="1">
    <citation type="journal article" date="2016" name="Nat. Commun.">
        <title>Thousands of microbial genomes shed light on interconnected biogeochemical processes in an aquifer system.</title>
        <authorList>
            <person name="Anantharaman K."/>
            <person name="Brown C.T."/>
            <person name="Hug L.A."/>
            <person name="Sharon I."/>
            <person name="Castelle C.J."/>
            <person name="Probst A.J."/>
            <person name="Thomas B.C."/>
            <person name="Singh A."/>
            <person name="Wilkins M.J."/>
            <person name="Karaoz U."/>
            <person name="Brodie E.L."/>
            <person name="Williams K.H."/>
            <person name="Hubbard S.S."/>
            <person name="Banfield J.F."/>
        </authorList>
    </citation>
    <scope>NUCLEOTIDE SEQUENCE [LARGE SCALE GENOMIC DNA]</scope>
</reference>
<proteinExistence type="predicted"/>
<name>A0A1F8AU39_9BACT</name>
<dbReference type="EMBL" id="MGGW01000005">
    <property type="protein sequence ID" value="OGM55150.1"/>
    <property type="molecule type" value="Genomic_DNA"/>
</dbReference>
<sequence>MKLAQADANIINLNPPPGFNTLTGLTLGGVISFLVAAVLILAGVIFFFMLVIGGIQWIMSGGDKAKTEEARNRITAALIGLIIVFAAWAIIILVENIFGVSLLNFTIPNIL</sequence>
<dbReference type="AlphaFoldDB" id="A0A1F8AU39"/>
<keyword evidence="1" id="KW-0472">Membrane</keyword>
<organism evidence="2 3">
    <name type="scientific">Candidatus Woesebacteria bacterium RIFCSPHIGHO2_12_FULL_41_24</name>
    <dbReference type="NCBI Taxonomy" id="1802510"/>
    <lineage>
        <taxon>Bacteria</taxon>
        <taxon>Candidatus Woeseibacteriota</taxon>
    </lineage>
</organism>
<feature type="transmembrane region" description="Helical" evidence="1">
    <location>
        <begin position="30"/>
        <end position="53"/>
    </location>
</feature>
<evidence type="ECO:0000313" key="3">
    <source>
        <dbReference type="Proteomes" id="UP000178603"/>
    </source>
</evidence>
<accession>A0A1F8AU39</accession>
<gene>
    <name evidence="2" type="ORF">A3E44_04495</name>
</gene>